<feature type="transmembrane region" description="Helical" evidence="2">
    <location>
        <begin position="663"/>
        <end position="687"/>
    </location>
</feature>
<evidence type="ECO:0000256" key="1">
    <source>
        <dbReference type="SAM" id="MobiDB-lite"/>
    </source>
</evidence>
<keyword evidence="2" id="KW-0812">Transmembrane</keyword>
<feature type="transmembrane region" description="Helical" evidence="2">
    <location>
        <begin position="723"/>
        <end position="744"/>
    </location>
</feature>
<feature type="transmembrane region" description="Helical" evidence="2">
    <location>
        <begin position="550"/>
        <end position="577"/>
    </location>
</feature>
<protein>
    <recommendedName>
        <fullName evidence="5">NACHT domain-containing protein</fullName>
    </recommendedName>
</protein>
<proteinExistence type="predicted"/>
<evidence type="ECO:0008006" key="5">
    <source>
        <dbReference type="Google" id="ProtNLM"/>
    </source>
</evidence>
<gene>
    <name evidence="3" type="ORF">G3I58_09530</name>
</gene>
<dbReference type="Gene3D" id="3.40.50.300">
    <property type="entry name" value="P-loop containing nucleotide triphosphate hydrolases"/>
    <property type="match status" value="1"/>
</dbReference>
<sequence length="1030" mass="111680">MIQIAHVDRLELAAVTGGPSDGHRRLGVESWSGWVAGLAGAALAVILIFARPDLALPRGLDPGPGATVQLLLTGILGLSAGRWVLLRARGRRMRRWLSEPHLARAVEDLTDDLSLRYGGDERWELIRNPEPIEVPWREEERGGGTGAPCGGSIAAYFRATPARRLVITGGPGAGKSVLALRLAAELLQERQPYDGQGTRDGQGPRDGRGPRDGQGPVPVIVPLASWDPREGLYPWIARHIAAEYARACTPVTGAPPVAVALVLLRTRRILPILDGFDEIPADVRRRAMRRLRDGTKGGFPFVLTSRQDEYREHAPEQNVFARSEITLCPLADSAVAAYLNPGGRPMSRWTEVLSRLEGAVDGTPEDRLRSVLQVPLMANLAREAFSDEDTNPRELLVPGAFVDTAAIERRLYDAYLDAIYSPSHEERTGWDPPTARAWAGFLAARMKADNLENLAWWRLDEHVPRHVRALALVPAFTLSVALMVRLDLGSWGRPADIGLSLWQAYAIVCALALLHTALSAADEELRPPQQIVRPTGTRLREAVRGRRGRTLAVFIAACLAAGWATTVFTSSGLWLWAMTAVTWVTVRWCGRRLLLVADDPFLARSPGALLRSDRRATIVLGWLHTAGPPVLTVLCAVPLLLLGIWFAARAGDASAVFSADESAVGFLVDVLTASPFIIAIALLNGAWSYRDRLVPLTLVLPLVMLPLYAVTPAAQGAVTTGDWAFTVLATLVCWLLHGTAVSAWGRFQVARLYLAATGSLPLRLMAFLKDAHQRGVLRQSGGAYSFRHIELRDRLARAVAAETRRDVRRQFRGRQLTSGALALTLIAGSYAVTLEGAAQAALVTGPVRSLPAACSLLDGEHVAELTGGTDTSPSTTPTSVLSRWEPGCVMAEQPSFPRTVRIEAGTRVFEPFFDLSAVTLASRQFASWRNSSFRFGLVTETDSRSLEGFGDDAHLHTGRHLVDDAGRQVLLAAVVEVRKDNVVITVRYTEEHADRERVTEVAQALARTALRKAGLAPAAPGTPAPQASPG</sequence>
<name>A0A7K3R873_STRAQ</name>
<keyword evidence="2" id="KW-0472">Membrane</keyword>
<feature type="transmembrane region" description="Helical" evidence="2">
    <location>
        <begin position="66"/>
        <end position="85"/>
    </location>
</feature>
<feature type="transmembrane region" description="Helical" evidence="2">
    <location>
        <begin position="630"/>
        <end position="651"/>
    </location>
</feature>
<feature type="compositionally biased region" description="Basic and acidic residues" evidence="1">
    <location>
        <begin position="202"/>
        <end position="211"/>
    </location>
</feature>
<dbReference type="InterPro" id="IPR027417">
    <property type="entry name" value="P-loop_NTPase"/>
</dbReference>
<feature type="transmembrane region" description="Helical" evidence="2">
    <location>
        <begin position="693"/>
        <end position="711"/>
    </location>
</feature>
<dbReference type="EMBL" id="JAAGMS010000099">
    <property type="protein sequence ID" value="NEB98221.1"/>
    <property type="molecule type" value="Genomic_DNA"/>
</dbReference>
<feature type="transmembrane region" description="Helical" evidence="2">
    <location>
        <begin position="467"/>
        <end position="484"/>
    </location>
</feature>
<evidence type="ECO:0000256" key="2">
    <source>
        <dbReference type="SAM" id="Phobius"/>
    </source>
</evidence>
<dbReference type="AlphaFoldDB" id="A0A7K3R873"/>
<organism evidence="3 4">
    <name type="scientific">Streptomyces anulatus</name>
    <name type="common">Streptomyces chrysomallus</name>
    <dbReference type="NCBI Taxonomy" id="1892"/>
    <lineage>
        <taxon>Bacteria</taxon>
        <taxon>Bacillati</taxon>
        <taxon>Actinomycetota</taxon>
        <taxon>Actinomycetes</taxon>
        <taxon>Kitasatosporales</taxon>
        <taxon>Streptomycetaceae</taxon>
        <taxon>Streptomyces</taxon>
    </lineage>
</organism>
<dbReference type="SUPFAM" id="SSF52540">
    <property type="entry name" value="P-loop containing nucleoside triphosphate hydrolases"/>
    <property type="match status" value="1"/>
</dbReference>
<accession>A0A7K3R873</accession>
<feature type="transmembrane region" description="Helical" evidence="2">
    <location>
        <begin position="504"/>
        <end position="521"/>
    </location>
</feature>
<dbReference type="RefSeq" id="WP_164269267.1">
    <property type="nucleotide sequence ID" value="NZ_JAAGMS010000099.1"/>
</dbReference>
<feature type="region of interest" description="Disordered" evidence="1">
    <location>
        <begin position="191"/>
        <end position="217"/>
    </location>
</feature>
<evidence type="ECO:0000313" key="4">
    <source>
        <dbReference type="Proteomes" id="UP000470951"/>
    </source>
</evidence>
<dbReference type="Proteomes" id="UP000470951">
    <property type="component" value="Unassembled WGS sequence"/>
</dbReference>
<evidence type="ECO:0000313" key="3">
    <source>
        <dbReference type="EMBL" id="NEB98221.1"/>
    </source>
</evidence>
<comment type="caution">
    <text evidence="3">The sequence shown here is derived from an EMBL/GenBank/DDBJ whole genome shotgun (WGS) entry which is preliminary data.</text>
</comment>
<keyword evidence="2" id="KW-1133">Transmembrane helix</keyword>
<reference evidence="3 4" key="1">
    <citation type="submission" date="2020-01" db="EMBL/GenBank/DDBJ databases">
        <title>Insect and environment-associated Actinomycetes.</title>
        <authorList>
            <person name="Currrie C."/>
            <person name="Chevrette M."/>
            <person name="Carlson C."/>
            <person name="Stubbendieck R."/>
            <person name="Wendt-Pienkowski E."/>
        </authorList>
    </citation>
    <scope>NUCLEOTIDE SEQUENCE [LARGE SCALE GENOMIC DNA]</scope>
    <source>
        <strain evidence="3 4">SID7903</strain>
    </source>
</reference>
<feature type="transmembrane region" description="Helical" evidence="2">
    <location>
        <begin position="31"/>
        <end position="50"/>
    </location>
</feature>